<accession>A0A432JIB7</accession>
<organism evidence="1">
    <name type="scientific">Billgrantia gudaonensis</name>
    <dbReference type="NCBI Taxonomy" id="376427"/>
    <lineage>
        <taxon>Bacteria</taxon>
        <taxon>Pseudomonadati</taxon>
        <taxon>Pseudomonadota</taxon>
        <taxon>Gammaproteobacteria</taxon>
        <taxon>Oceanospirillales</taxon>
        <taxon>Halomonadaceae</taxon>
        <taxon>Billgrantia</taxon>
    </lineage>
</organism>
<dbReference type="AlphaFoldDB" id="A0A432JIB7"/>
<dbReference type="EMBL" id="RXHI01000027">
    <property type="protein sequence ID" value="RUA22012.1"/>
    <property type="molecule type" value="Genomic_DNA"/>
</dbReference>
<evidence type="ECO:0000313" key="1">
    <source>
        <dbReference type="EMBL" id="RUA22012.1"/>
    </source>
</evidence>
<sequence>MINRYDIGSVSAGVESFSWMARPAKVPTPPPGFTVKVEATRGDDTLDSETLNYAVVGGVTPTDEMAVRIRSTWAPL</sequence>
<protein>
    <submittedName>
        <fullName evidence="1">Uncharacterized protein</fullName>
    </submittedName>
</protein>
<proteinExistence type="predicted"/>
<comment type="caution">
    <text evidence="1">The sequence shown here is derived from an EMBL/GenBank/DDBJ whole genome shotgun (WGS) entry which is preliminary data.</text>
</comment>
<reference evidence="1" key="1">
    <citation type="submission" date="2018-12" db="EMBL/GenBank/DDBJ databases">
        <authorList>
            <person name="Jadhav K."/>
            <person name="Kushwaha B."/>
            <person name="Jadhav I."/>
        </authorList>
    </citation>
    <scope>NUCLEOTIDE SEQUENCE [LARGE SCALE GENOMIC DNA]</scope>
    <source>
        <strain evidence="1">SBS 10</strain>
    </source>
</reference>
<name>A0A432JIB7_9GAMM</name>
<gene>
    <name evidence="1" type="ORF">DSL92_08460</name>
</gene>